<gene>
    <name evidence="1" type="ORF">NCTC13294_01359</name>
</gene>
<dbReference type="RefSeq" id="WP_115611644.1">
    <property type="nucleotide sequence ID" value="NZ_JBHLZC010000005.1"/>
</dbReference>
<accession>A0A381E7X1</accession>
<keyword evidence="2" id="KW-1185">Reference proteome</keyword>
<proteinExistence type="predicted"/>
<dbReference type="Proteomes" id="UP000254572">
    <property type="component" value="Unassembled WGS sequence"/>
</dbReference>
<protein>
    <submittedName>
        <fullName evidence="1">Uncharacterized protein</fullName>
    </submittedName>
</protein>
<reference evidence="1 2" key="1">
    <citation type="submission" date="2018-06" db="EMBL/GenBank/DDBJ databases">
        <authorList>
            <consortium name="Pathogen Informatics"/>
            <person name="Doyle S."/>
        </authorList>
    </citation>
    <scope>NUCLEOTIDE SEQUENCE [LARGE SCALE GENOMIC DNA]</scope>
    <source>
        <strain evidence="1 2">NCTC13294</strain>
    </source>
</reference>
<organism evidence="1 2">
    <name type="scientific">Cardiobacterium valvarum</name>
    <dbReference type="NCBI Taxonomy" id="194702"/>
    <lineage>
        <taxon>Bacteria</taxon>
        <taxon>Pseudomonadati</taxon>
        <taxon>Pseudomonadota</taxon>
        <taxon>Gammaproteobacteria</taxon>
        <taxon>Cardiobacteriales</taxon>
        <taxon>Cardiobacteriaceae</taxon>
        <taxon>Cardiobacterium</taxon>
    </lineage>
</organism>
<evidence type="ECO:0000313" key="2">
    <source>
        <dbReference type="Proteomes" id="UP000254572"/>
    </source>
</evidence>
<sequence>MHTPTATSPRFVPETRDGRLLLSLTLPADCPTLDDVILPDSGALPVPDAVIRLDVARLAQAIDLLREHGDTLRYLGIAAEVKSEGFEGYLIRPYVHLSVFPDYIALDLLFQDEWAETSAQYFFDIGACFSVPERDVPGYLAGLLRQDGDGA</sequence>
<name>A0A381E7X1_9GAMM</name>
<dbReference type="AlphaFoldDB" id="A0A381E7X1"/>
<dbReference type="EMBL" id="UFUW01000001">
    <property type="protein sequence ID" value="SUX22863.1"/>
    <property type="molecule type" value="Genomic_DNA"/>
</dbReference>
<evidence type="ECO:0000313" key="1">
    <source>
        <dbReference type="EMBL" id="SUX22863.1"/>
    </source>
</evidence>